<protein>
    <submittedName>
        <fullName evidence="2">Uncharacterized protein</fullName>
    </submittedName>
</protein>
<dbReference type="AlphaFoldDB" id="A0A5N7MEF8"/>
<organism evidence="2 3">
    <name type="scientific">Microvirga tunisiensis</name>
    <dbReference type="NCBI Taxonomy" id="2108360"/>
    <lineage>
        <taxon>Bacteria</taxon>
        <taxon>Pseudomonadati</taxon>
        <taxon>Pseudomonadota</taxon>
        <taxon>Alphaproteobacteria</taxon>
        <taxon>Hyphomicrobiales</taxon>
        <taxon>Methylobacteriaceae</taxon>
        <taxon>Microvirga</taxon>
    </lineage>
</organism>
<proteinExistence type="predicted"/>
<dbReference type="EMBL" id="VOSK01000007">
    <property type="protein sequence ID" value="MPR24494.1"/>
    <property type="molecule type" value="Genomic_DNA"/>
</dbReference>
<comment type="caution">
    <text evidence="2">The sequence shown here is derived from an EMBL/GenBank/DDBJ whole genome shotgun (WGS) entry which is preliminary data.</text>
</comment>
<dbReference type="Proteomes" id="UP000403266">
    <property type="component" value="Unassembled WGS sequence"/>
</dbReference>
<evidence type="ECO:0000313" key="2">
    <source>
        <dbReference type="EMBL" id="MPR24494.1"/>
    </source>
</evidence>
<sequence>MILANKGEQTCEAFRFSDAMAEFSFQGWLCGSSPPDEAQLACFIDGITPAGGAGPSLKAVFAQAERNRPDACGPSARTASVTVRPPARR</sequence>
<feature type="region of interest" description="Disordered" evidence="1">
    <location>
        <begin position="69"/>
        <end position="89"/>
    </location>
</feature>
<reference evidence="2 3" key="1">
    <citation type="journal article" date="2019" name="Syst. Appl. Microbiol.">
        <title>Microvirga tunisiensis sp. nov., a root nodule symbiotic bacterium isolated from Lupinus micranthus and L. luteus grown in Northern Tunisia.</title>
        <authorList>
            <person name="Msaddak A."/>
            <person name="Rejili M."/>
            <person name="Duran D."/>
            <person name="Mars M."/>
            <person name="Palacios J.M."/>
            <person name="Ruiz-Argueso T."/>
            <person name="Rey L."/>
            <person name="Imperial J."/>
        </authorList>
    </citation>
    <scope>NUCLEOTIDE SEQUENCE [LARGE SCALE GENOMIC DNA]</scope>
    <source>
        <strain evidence="2 3">Lmie10</strain>
    </source>
</reference>
<accession>A0A5N7MEF8</accession>
<evidence type="ECO:0000313" key="3">
    <source>
        <dbReference type="Proteomes" id="UP000403266"/>
    </source>
</evidence>
<name>A0A5N7MEF8_9HYPH</name>
<keyword evidence="3" id="KW-1185">Reference proteome</keyword>
<evidence type="ECO:0000256" key="1">
    <source>
        <dbReference type="SAM" id="MobiDB-lite"/>
    </source>
</evidence>
<dbReference type="OrthoDB" id="8452157at2"/>
<gene>
    <name evidence="2" type="ORF">FS320_04430</name>
</gene>